<accession>A0A1I7WA93</accession>
<keyword evidence="3" id="KW-1185">Reference proteome</keyword>
<feature type="signal peptide" evidence="2">
    <location>
        <begin position="1"/>
        <end position="21"/>
    </location>
</feature>
<organism evidence="3 4">
    <name type="scientific">Heterorhabditis bacteriophora</name>
    <name type="common">Entomopathogenic nematode worm</name>
    <dbReference type="NCBI Taxonomy" id="37862"/>
    <lineage>
        <taxon>Eukaryota</taxon>
        <taxon>Metazoa</taxon>
        <taxon>Ecdysozoa</taxon>
        <taxon>Nematoda</taxon>
        <taxon>Chromadorea</taxon>
        <taxon>Rhabditida</taxon>
        <taxon>Rhabditina</taxon>
        <taxon>Rhabditomorpha</taxon>
        <taxon>Strongyloidea</taxon>
        <taxon>Heterorhabditidae</taxon>
        <taxon>Heterorhabditis</taxon>
    </lineage>
</organism>
<evidence type="ECO:0000313" key="4">
    <source>
        <dbReference type="WBParaSite" id="Hba_01607"/>
    </source>
</evidence>
<protein>
    <submittedName>
        <fullName evidence="4">Secreted protein</fullName>
    </submittedName>
</protein>
<dbReference type="AlphaFoldDB" id="A0A1I7WA93"/>
<reference evidence="4" key="1">
    <citation type="submission" date="2016-11" db="UniProtKB">
        <authorList>
            <consortium name="WormBaseParasite"/>
        </authorList>
    </citation>
    <scope>IDENTIFICATION</scope>
</reference>
<evidence type="ECO:0000313" key="3">
    <source>
        <dbReference type="Proteomes" id="UP000095283"/>
    </source>
</evidence>
<feature type="chain" id="PRO_5009310544" evidence="2">
    <location>
        <begin position="22"/>
        <end position="89"/>
    </location>
</feature>
<proteinExistence type="predicted"/>
<feature type="region of interest" description="Disordered" evidence="1">
    <location>
        <begin position="66"/>
        <end position="89"/>
    </location>
</feature>
<sequence length="89" mass="10065">MSHAFRRFVSVLVLHISPLNTQYLIINPKHNFQGIPPYKCRSQTSQTLYDTSFNISFQLITTLPPPPNKNGFMPVPTTCPEDGQHGHNS</sequence>
<evidence type="ECO:0000256" key="1">
    <source>
        <dbReference type="SAM" id="MobiDB-lite"/>
    </source>
</evidence>
<dbReference type="WBParaSite" id="Hba_01607">
    <property type="protein sequence ID" value="Hba_01607"/>
    <property type="gene ID" value="Hba_01607"/>
</dbReference>
<name>A0A1I7WA93_HETBA</name>
<keyword evidence="2" id="KW-0732">Signal</keyword>
<dbReference type="Proteomes" id="UP000095283">
    <property type="component" value="Unplaced"/>
</dbReference>
<evidence type="ECO:0000256" key="2">
    <source>
        <dbReference type="SAM" id="SignalP"/>
    </source>
</evidence>